<dbReference type="RefSeq" id="WP_073106247.1">
    <property type="nucleotide sequence ID" value="NZ_FQZY01000013.1"/>
</dbReference>
<dbReference type="SUPFAM" id="SSF56672">
    <property type="entry name" value="DNA/RNA polymerases"/>
    <property type="match status" value="1"/>
</dbReference>
<dbReference type="GO" id="GO:0000166">
    <property type="term" value="F:nucleotide binding"/>
    <property type="evidence" value="ECO:0007669"/>
    <property type="project" value="InterPro"/>
</dbReference>
<keyword evidence="5" id="KW-0235">DNA replication</keyword>
<gene>
    <name evidence="10" type="ORF">SAMN02745243_00989</name>
</gene>
<evidence type="ECO:0000256" key="8">
    <source>
        <dbReference type="ARBA" id="ARBA00049244"/>
    </source>
</evidence>
<dbReference type="EMBL" id="FQZY01000013">
    <property type="protein sequence ID" value="SHJ62591.1"/>
    <property type="molecule type" value="Genomic_DNA"/>
</dbReference>
<dbReference type="EC" id="2.7.7.7" evidence="2"/>
<dbReference type="OrthoDB" id="2066645at2"/>
<keyword evidence="3" id="KW-0808">Transferase</keyword>
<keyword evidence="6" id="KW-0239">DNA-directed DNA polymerase</keyword>
<dbReference type="STRING" id="1121950.SAMN02745243_00989"/>
<evidence type="ECO:0000259" key="9">
    <source>
        <dbReference type="Pfam" id="PF03175"/>
    </source>
</evidence>
<evidence type="ECO:0000256" key="3">
    <source>
        <dbReference type="ARBA" id="ARBA00022679"/>
    </source>
</evidence>
<keyword evidence="11" id="KW-1185">Reference proteome</keyword>
<dbReference type="GO" id="GO:0003677">
    <property type="term" value="F:DNA binding"/>
    <property type="evidence" value="ECO:0007669"/>
    <property type="project" value="UniProtKB-KW"/>
</dbReference>
<evidence type="ECO:0000313" key="10">
    <source>
        <dbReference type="EMBL" id="SHJ62591.1"/>
    </source>
</evidence>
<dbReference type="InterPro" id="IPR043502">
    <property type="entry name" value="DNA/RNA_pol_sf"/>
</dbReference>
<dbReference type="GO" id="GO:0003887">
    <property type="term" value="F:DNA-directed DNA polymerase activity"/>
    <property type="evidence" value="ECO:0007669"/>
    <property type="project" value="UniProtKB-KW"/>
</dbReference>
<protein>
    <recommendedName>
        <fullName evidence="2">DNA-directed DNA polymerase</fullName>
        <ecNumber evidence="2">2.7.7.7</ecNumber>
    </recommendedName>
</protein>
<reference evidence="10 11" key="1">
    <citation type="submission" date="2016-11" db="EMBL/GenBank/DDBJ databases">
        <authorList>
            <person name="Jaros S."/>
            <person name="Januszkiewicz K."/>
            <person name="Wedrychowicz H."/>
        </authorList>
    </citation>
    <scope>NUCLEOTIDE SEQUENCE [LARGE SCALE GENOMIC DNA]</scope>
    <source>
        <strain evidence="10 11">DSM 15480</strain>
    </source>
</reference>
<dbReference type="Proteomes" id="UP000184301">
    <property type="component" value="Unassembled WGS sequence"/>
</dbReference>
<evidence type="ECO:0000256" key="1">
    <source>
        <dbReference type="ARBA" id="ARBA00005755"/>
    </source>
</evidence>
<evidence type="ECO:0000256" key="2">
    <source>
        <dbReference type="ARBA" id="ARBA00012417"/>
    </source>
</evidence>
<feature type="domain" description="DNA-directed DNA polymerase family B mitochondria/virus" evidence="9">
    <location>
        <begin position="476"/>
        <end position="678"/>
    </location>
</feature>
<organism evidence="10 11">
    <name type="scientific">Hespellia stercorisuis DSM 15480</name>
    <dbReference type="NCBI Taxonomy" id="1121950"/>
    <lineage>
        <taxon>Bacteria</taxon>
        <taxon>Bacillati</taxon>
        <taxon>Bacillota</taxon>
        <taxon>Clostridia</taxon>
        <taxon>Lachnospirales</taxon>
        <taxon>Lachnospiraceae</taxon>
        <taxon>Hespellia</taxon>
    </lineage>
</organism>
<evidence type="ECO:0000256" key="5">
    <source>
        <dbReference type="ARBA" id="ARBA00022705"/>
    </source>
</evidence>
<keyword evidence="4" id="KW-0548">Nucleotidyltransferase</keyword>
<evidence type="ECO:0000313" key="11">
    <source>
        <dbReference type="Proteomes" id="UP000184301"/>
    </source>
</evidence>
<keyword evidence="7" id="KW-0238">DNA-binding</keyword>
<proteinExistence type="inferred from homology"/>
<accession>A0A1M6KUF5</accession>
<evidence type="ECO:0000256" key="6">
    <source>
        <dbReference type="ARBA" id="ARBA00022932"/>
    </source>
</evidence>
<dbReference type="Pfam" id="PF03175">
    <property type="entry name" value="DNA_pol_B_2"/>
    <property type="match status" value="1"/>
</dbReference>
<name>A0A1M6KUF5_9FIRM</name>
<comment type="similarity">
    <text evidence="1">Belongs to the DNA polymerase type-B family.</text>
</comment>
<comment type="catalytic activity">
    <reaction evidence="8">
        <text>DNA(n) + a 2'-deoxyribonucleoside 5'-triphosphate = DNA(n+1) + diphosphate</text>
        <dbReference type="Rhea" id="RHEA:22508"/>
        <dbReference type="Rhea" id="RHEA-COMP:17339"/>
        <dbReference type="Rhea" id="RHEA-COMP:17340"/>
        <dbReference type="ChEBI" id="CHEBI:33019"/>
        <dbReference type="ChEBI" id="CHEBI:61560"/>
        <dbReference type="ChEBI" id="CHEBI:173112"/>
        <dbReference type="EC" id="2.7.7.7"/>
    </reaction>
</comment>
<evidence type="ECO:0000256" key="7">
    <source>
        <dbReference type="ARBA" id="ARBA00023125"/>
    </source>
</evidence>
<evidence type="ECO:0000256" key="4">
    <source>
        <dbReference type="ARBA" id="ARBA00022695"/>
    </source>
</evidence>
<dbReference type="InterPro" id="IPR004868">
    <property type="entry name" value="DNA-dir_DNA_pol_B_mt/vir"/>
</dbReference>
<dbReference type="AlphaFoldDB" id="A0A1M6KUF5"/>
<sequence length="1024" mass="116138">MIDGTSAKQLNLSEVTAIVSSAVTSTGWKRYSVGKSSEIDYNYRFDLYQRRRKLSDLVSQNGDISKKSPNVLEITSCENTSKINGSEPLLRMVSKAPMGNPQKDLTPSPILPITRGSENLPTLSSFSNYPSLASARTESPALVIAFDSEWYYMVDNGQSYRNILSWQFSLIDGEDLVEFIFIRKSENYGLSLELAVGRILDSLALEPTDIRQIRKYEDITGKNELTGEFETTLFDTNDEAMKKSVHLFPDGKKSRTKYDWSKTQHIPVVLLCHSGKVDVSGFDQSRKYSKDILKFCSEVQGGLINLQPTKTYAQSVNPKFTRNRHTHTYPISLQLADTMCHAPAGMKSLKALGKTIGWEKIQLNEGDIEHMDRLLMNDPCAYFEYAANDSNVTLLYESALYGYNNKPPVTVTSATANVMRGVMMEYLGCDNTKQFNRKYRGLETVGHGLVPRTDRPGYIESTSLEPISDKANTIQYYASQAYHGGYNASSDIGYFSQTTFDYDLQNAYPTAMCLVSDVDWENPIRTEIINRELTLQDFVVPIIGGYAPLTMMLAYVRFEFPLDVKYPCIPVNVEGIPTYPSTSDGMDGVYACGPELFLALQLGAKIFVERGYVLNSIINPDNGKMSYSLQTAVKQLVEDRNRAKAEHGKKSLEELILKTMVNSGYGKNAQNVVQKLSWTAYKDAMEDLGCSSITNPVSACMITSIVRAELLAAQNQCHNLGYMTCSVTTDGFISDVPENTLKSLDLYGFRPFMEQSRLFLTNGKDAEIWEIKHCQNDLVNFTTRGNVSLYCKTNPMIFNDKEYEGVCAHNSTKSGYPSDSYEDRLWLMTQVLKRTGTVDYQNSEWTTFKELVQGKDFVVKETTKHIRMDFDMKRKPDRDSFYISTITIEGVTYEIANFTTVPFRTIAEFKEYRQRKATVSCLRTMDDWNIFWFKTDAKSTNIKVRDMDWAILNSCIMGHRAGFWNIPMLNELQGSDRDDWINSHNTSTKTWKSNDWKNAGRNSRQANMLPREMLEDKLQELMNN</sequence>
<dbReference type="GO" id="GO:0006260">
    <property type="term" value="P:DNA replication"/>
    <property type="evidence" value="ECO:0007669"/>
    <property type="project" value="UniProtKB-KW"/>
</dbReference>